<gene>
    <name evidence="3" type="primary">RDH14_2</name>
    <name evidence="3" type="ORF">P7K49_012580</name>
</gene>
<reference evidence="3 4" key="1">
    <citation type="submission" date="2023-05" db="EMBL/GenBank/DDBJ databases">
        <title>B98-5 Cell Line De Novo Hybrid Assembly: An Optical Mapping Approach.</title>
        <authorList>
            <person name="Kananen K."/>
            <person name="Auerbach J.A."/>
            <person name="Kautto E."/>
            <person name="Blachly J.S."/>
        </authorList>
    </citation>
    <scope>NUCLEOTIDE SEQUENCE [LARGE SCALE GENOMIC DNA]</scope>
    <source>
        <strain evidence="3">B95-8</strain>
        <tissue evidence="3">Cell line</tissue>
    </source>
</reference>
<evidence type="ECO:0000256" key="1">
    <source>
        <dbReference type="ARBA" id="ARBA00006484"/>
    </source>
</evidence>
<protein>
    <submittedName>
        <fullName evidence="3">Retinol dehydrogenase 14</fullName>
    </submittedName>
</protein>
<organism evidence="3 4">
    <name type="scientific">Saguinus oedipus</name>
    <name type="common">Cotton-top tamarin</name>
    <name type="synonym">Oedipomidas oedipus</name>
    <dbReference type="NCBI Taxonomy" id="9490"/>
    <lineage>
        <taxon>Eukaryota</taxon>
        <taxon>Metazoa</taxon>
        <taxon>Chordata</taxon>
        <taxon>Craniata</taxon>
        <taxon>Vertebrata</taxon>
        <taxon>Euteleostomi</taxon>
        <taxon>Mammalia</taxon>
        <taxon>Eutheria</taxon>
        <taxon>Euarchontoglires</taxon>
        <taxon>Primates</taxon>
        <taxon>Haplorrhini</taxon>
        <taxon>Platyrrhini</taxon>
        <taxon>Cebidae</taxon>
        <taxon>Callitrichinae</taxon>
        <taxon>Saguinus</taxon>
    </lineage>
</organism>
<dbReference type="PANTHER" id="PTHR43157">
    <property type="entry name" value="PHOSPHATIDYLINOSITOL-GLYCAN BIOSYNTHESIS CLASS F PROTEIN-RELATED"/>
    <property type="match status" value="1"/>
</dbReference>
<name>A0ABQ9VED1_SAGOE</name>
<keyword evidence="2" id="KW-0560">Oxidoreductase</keyword>
<comment type="similarity">
    <text evidence="1">Belongs to the short-chain dehydrogenases/reductases (SDR) family.</text>
</comment>
<dbReference type="SUPFAM" id="SSF51735">
    <property type="entry name" value="NAD(P)-binding Rossmann-fold domains"/>
    <property type="match status" value="1"/>
</dbReference>
<dbReference type="Proteomes" id="UP001266305">
    <property type="component" value="Unassembled WGS sequence"/>
</dbReference>
<accession>A0ABQ9VED1</accession>
<evidence type="ECO:0000313" key="3">
    <source>
        <dbReference type="EMBL" id="KAK2107415.1"/>
    </source>
</evidence>
<sequence>MAVELLRLGMGVIMGCRDRARAEEAAGQLRRELRQAAECGPEPGVGETGELVVRELDLASLRWVRAFCQDMLQEEPRLDVLINNAGIFQCPYMKTEDGFEMHFGSKVTKALAIISTFQLRDLKKSI</sequence>
<dbReference type="PANTHER" id="PTHR43157:SF72">
    <property type="entry name" value="RETINOL DEHYDROGENASE 14"/>
    <property type="match status" value="1"/>
</dbReference>
<evidence type="ECO:0000256" key="2">
    <source>
        <dbReference type="ARBA" id="ARBA00023002"/>
    </source>
</evidence>
<comment type="caution">
    <text evidence="3">The sequence shown here is derived from an EMBL/GenBank/DDBJ whole genome shotgun (WGS) entry which is preliminary data.</text>
</comment>
<dbReference type="EMBL" id="JASSZA010000006">
    <property type="protein sequence ID" value="KAK2107415.1"/>
    <property type="molecule type" value="Genomic_DNA"/>
</dbReference>
<proteinExistence type="inferred from homology"/>
<dbReference type="Gene3D" id="3.40.50.720">
    <property type="entry name" value="NAD(P)-binding Rossmann-like Domain"/>
    <property type="match status" value="1"/>
</dbReference>
<dbReference type="InterPro" id="IPR036291">
    <property type="entry name" value="NAD(P)-bd_dom_sf"/>
</dbReference>
<evidence type="ECO:0000313" key="4">
    <source>
        <dbReference type="Proteomes" id="UP001266305"/>
    </source>
</evidence>
<keyword evidence="4" id="KW-1185">Reference proteome</keyword>